<dbReference type="Gramene" id="AET4Gv20829500.15">
    <property type="protein sequence ID" value="AET4Gv20829500.15"/>
    <property type="gene ID" value="AET4Gv20829500"/>
</dbReference>
<dbReference type="EnsemblPlants" id="AET4Gv20829500.15">
    <property type="protein sequence ID" value="AET4Gv20829500.15"/>
    <property type="gene ID" value="AET4Gv20829500"/>
</dbReference>
<evidence type="ECO:0000256" key="2">
    <source>
        <dbReference type="ARBA" id="ARBA00004738"/>
    </source>
</evidence>
<evidence type="ECO:0000313" key="12">
    <source>
        <dbReference type="Proteomes" id="UP000015105"/>
    </source>
</evidence>
<evidence type="ECO:0000256" key="7">
    <source>
        <dbReference type="ARBA" id="ARBA00023002"/>
    </source>
</evidence>
<evidence type="ECO:0000256" key="1">
    <source>
        <dbReference type="ARBA" id="ARBA00001917"/>
    </source>
</evidence>
<dbReference type="STRING" id="200361.A0A453J807"/>
<dbReference type="Pfam" id="PF12766">
    <property type="entry name" value="Pyridox_oxase_2"/>
    <property type="match status" value="1"/>
</dbReference>
<organism evidence="11 12">
    <name type="scientific">Aegilops tauschii subsp. strangulata</name>
    <name type="common">Goatgrass</name>
    <dbReference type="NCBI Taxonomy" id="200361"/>
    <lineage>
        <taxon>Eukaryota</taxon>
        <taxon>Viridiplantae</taxon>
        <taxon>Streptophyta</taxon>
        <taxon>Embryophyta</taxon>
        <taxon>Tracheophyta</taxon>
        <taxon>Spermatophyta</taxon>
        <taxon>Magnoliopsida</taxon>
        <taxon>Liliopsida</taxon>
        <taxon>Poales</taxon>
        <taxon>Poaceae</taxon>
        <taxon>BOP clade</taxon>
        <taxon>Pooideae</taxon>
        <taxon>Triticodae</taxon>
        <taxon>Triticeae</taxon>
        <taxon>Triticinae</taxon>
        <taxon>Aegilops</taxon>
    </lineage>
</organism>
<keyword evidence="6" id="KW-0288">FMN</keyword>
<keyword evidence="9" id="KW-1133">Transmembrane helix</keyword>
<dbReference type="SUPFAM" id="SSF50475">
    <property type="entry name" value="FMN-binding split barrel"/>
    <property type="match status" value="1"/>
</dbReference>
<dbReference type="EC" id="1.4.3.5" evidence="4"/>
<keyword evidence="9" id="KW-0472">Membrane</keyword>
<dbReference type="InterPro" id="IPR024624">
    <property type="entry name" value="Pyridox_Oxase_Alr4036_FMN-bd"/>
</dbReference>
<dbReference type="InterPro" id="IPR012349">
    <property type="entry name" value="Split_barrel_FMN-bd"/>
</dbReference>
<keyword evidence="5" id="KW-0285">Flavoprotein</keyword>
<dbReference type="GO" id="GO:0008615">
    <property type="term" value="P:pyridoxine biosynthetic process"/>
    <property type="evidence" value="ECO:0007669"/>
    <property type="project" value="InterPro"/>
</dbReference>
<reference evidence="11" key="5">
    <citation type="journal article" date="2021" name="G3 (Bethesda)">
        <title>Aegilops tauschii genome assembly Aet v5.0 features greater sequence contiguity and improved annotation.</title>
        <authorList>
            <person name="Wang L."/>
            <person name="Zhu T."/>
            <person name="Rodriguez J.C."/>
            <person name="Deal K.R."/>
            <person name="Dubcovsky J."/>
            <person name="McGuire P.E."/>
            <person name="Lux T."/>
            <person name="Spannagl M."/>
            <person name="Mayer K.F.X."/>
            <person name="Baldrich P."/>
            <person name="Meyers B.C."/>
            <person name="Huo N."/>
            <person name="Gu Y.Q."/>
            <person name="Zhou H."/>
            <person name="Devos K.M."/>
            <person name="Bennetzen J.L."/>
            <person name="Unver T."/>
            <person name="Budak H."/>
            <person name="Gulick P.J."/>
            <person name="Galiba G."/>
            <person name="Kalapos B."/>
            <person name="Nelson D.R."/>
            <person name="Li P."/>
            <person name="You F.M."/>
            <person name="Luo M.C."/>
            <person name="Dvorak J."/>
        </authorList>
    </citation>
    <scope>NUCLEOTIDE SEQUENCE [LARGE SCALE GENOMIC DNA]</scope>
    <source>
        <strain evidence="11">cv. AL8/78</strain>
    </source>
</reference>
<dbReference type="PANTHER" id="PTHR10851">
    <property type="entry name" value="PYRIDOXINE-5-PHOSPHATE OXIDASE"/>
    <property type="match status" value="1"/>
</dbReference>
<dbReference type="InterPro" id="IPR000659">
    <property type="entry name" value="Pyridox_Oxase"/>
</dbReference>
<dbReference type="UniPathway" id="UPA01068">
    <property type="reaction ID" value="UER00304"/>
</dbReference>
<reference evidence="12" key="2">
    <citation type="journal article" date="2017" name="Nat. Plants">
        <title>The Aegilops tauschii genome reveals multiple impacts of transposons.</title>
        <authorList>
            <person name="Zhao G."/>
            <person name="Zou C."/>
            <person name="Li K."/>
            <person name="Wang K."/>
            <person name="Li T."/>
            <person name="Gao L."/>
            <person name="Zhang X."/>
            <person name="Wang H."/>
            <person name="Yang Z."/>
            <person name="Liu X."/>
            <person name="Jiang W."/>
            <person name="Mao L."/>
            <person name="Kong X."/>
            <person name="Jiao Y."/>
            <person name="Jia J."/>
        </authorList>
    </citation>
    <scope>NUCLEOTIDE SEQUENCE [LARGE SCALE GENOMIC DNA]</scope>
    <source>
        <strain evidence="12">cv. AL8/78</strain>
    </source>
</reference>
<dbReference type="GO" id="GO:0010181">
    <property type="term" value="F:FMN binding"/>
    <property type="evidence" value="ECO:0007669"/>
    <property type="project" value="InterPro"/>
</dbReference>
<keyword evidence="9" id="KW-0812">Transmembrane</keyword>
<reference evidence="11" key="4">
    <citation type="submission" date="2019-03" db="UniProtKB">
        <authorList>
            <consortium name="EnsemblPlants"/>
        </authorList>
    </citation>
    <scope>IDENTIFICATION</scope>
</reference>
<reference evidence="12" key="1">
    <citation type="journal article" date="2014" name="Science">
        <title>Ancient hybridizations among the ancestral genomes of bread wheat.</title>
        <authorList>
            <consortium name="International Wheat Genome Sequencing Consortium,"/>
            <person name="Marcussen T."/>
            <person name="Sandve S.R."/>
            <person name="Heier L."/>
            <person name="Spannagl M."/>
            <person name="Pfeifer M."/>
            <person name="Jakobsen K.S."/>
            <person name="Wulff B.B."/>
            <person name="Steuernagel B."/>
            <person name="Mayer K.F."/>
            <person name="Olsen O.A."/>
        </authorList>
    </citation>
    <scope>NUCLEOTIDE SEQUENCE [LARGE SCALE GENOMIC DNA]</scope>
    <source>
        <strain evidence="12">cv. AL8/78</strain>
    </source>
</reference>
<accession>A0A453J807</accession>
<comment type="pathway">
    <text evidence="2">Cofactor metabolism; pyridoxal 5'-phosphate salvage; pyridoxal 5'-phosphate from pyridoxamine 5'-phosphate: step 1/1.</text>
</comment>
<evidence type="ECO:0000259" key="10">
    <source>
        <dbReference type="Pfam" id="PF12766"/>
    </source>
</evidence>
<comment type="cofactor">
    <cofactor evidence="1">
        <name>FMN</name>
        <dbReference type="ChEBI" id="CHEBI:58210"/>
    </cofactor>
</comment>
<proteinExistence type="predicted"/>
<evidence type="ECO:0000256" key="4">
    <source>
        <dbReference type="ARBA" id="ARBA00012801"/>
    </source>
</evidence>
<keyword evidence="12" id="KW-1185">Reference proteome</keyword>
<evidence type="ECO:0000256" key="5">
    <source>
        <dbReference type="ARBA" id="ARBA00022630"/>
    </source>
</evidence>
<dbReference type="Proteomes" id="UP000015105">
    <property type="component" value="Chromosome 4D"/>
</dbReference>
<protein>
    <recommendedName>
        <fullName evidence="4">pyridoxal 5'-phosphate synthase</fullName>
        <ecNumber evidence="4">1.4.3.5</ecNumber>
    </recommendedName>
</protein>
<sequence length="230" mass="25658">HGGRCCSERWTPTRTSSTPPSSSSPRWAPPAGRRIAPSCSGGSKSSATRFRSIRMRGATRSLLLFPPCFLTLLLYIHSSFSLLADSLAGLDVRFANQQIGEIREWPLGEICWYFTDSWEQFRISGIIDVIDGSSLDPAKLQQREKAWFASSVKSRSQYLGQSPGVPVANDDHIKDVHIDPSAGPVDAYCLLTLDPEKVDYVNLKSNQRLMFTRTQEGDEFNDWMAEKVSP</sequence>
<dbReference type="AlphaFoldDB" id="A0A453J807"/>
<dbReference type="GO" id="GO:0004733">
    <property type="term" value="F:pyridoxamine phosphate oxidase activity"/>
    <property type="evidence" value="ECO:0007669"/>
    <property type="project" value="UniProtKB-EC"/>
</dbReference>
<feature type="domain" description="Pyridoxamine 5'-phosphate oxidase Alr4036 family FMN-binding" evidence="10">
    <location>
        <begin position="97"/>
        <end position="130"/>
    </location>
</feature>
<feature type="transmembrane region" description="Helical" evidence="9">
    <location>
        <begin position="62"/>
        <end position="84"/>
    </location>
</feature>
<reference evidence="11" key="3">
    <citation type="journal article" date="2017" name="Nature">
        <title>Genome sequence of the progenitor of the wheat D genome Aegilops tauschii.</title>
        <authorList>
            <person name="Luo M.C."/>
            <person name="Gu Y.Q."/>
            <person name="Puiu D."/>
            <person name="Wang H."/>
            <person name="Twardziok S.O."/>
            <person name="Deal K.R."/>
            <person name="Huo N."/>
            <person name="Zhu T."/>
            <person name="Wang L."/>
            <person name="Wang Y."/>
            <person name="McGuire P.E."/>
            <person name="Liu S."/>
            <person name="Long H."/>
            <person name="Ramasamy R.K."/>
            <person name="Rodriguez J.C."/>
            <person name="Van S.L."/>
            <person name="Yuan L."/>
            <person name="Wang Z."/>
            <person name="Xia Z."/>
            <person name="Xiao L."/>
            <person name="Anderson O.D."/>
            <person name="Ouyang S."/>
            <person name="Liang Y."/>
            <person name="Zimin A.V."/>
            <person name="Pertea G."/>
            <person name="Qi P."/>
            <person name="Bennetzen J.L."/>
            <person name="Dai X."/>
            <person name="Dawson M.W."/>
            <person name="Muller H.G."/>
            <person name="Kugler K."/>
            <person name="Rivarola-Duarte L."/>
            <person name="Spannagl M."/>
            <person name="Mayer K.F.X."/>
            <person name="Lu F.H."/>
            <person name="Bevan M.W."/>
            <person name="Leroy P."/>
            <person name="Li P."/>
            <person name="You F.M."/>
            <person name="Sun Q."/>
            <person name="Liu Z."/>
            <person name="Lyons E."/>
            <person name="Wicker T."/>
            <person name="Salzberg S.L."/>
            <person name="Devos K.M."/>
            <person name="Dvorak J."/>
        </authorList>
    </citation>
    <scope>NUCLEOTIDE SEQUENCE [LARGE SCALE GENOMIC DNA]</scope>
    <source>
        <strain evidence="11">cv. AL8/78</strain>
    </source>
</reference>
<evidence type="ECO:0000256" key="9">
    <source>
        <dbReference type="SAM" id="Phobius"/>
    </source>
</evidence>
<dbReference type="PANTHER" id="PTHR10851:SF3">
    <property type="entry name" value="PYRIDOXINE_PYRIDOXAMINE 5'-PHOSPHATE OXIDASE 2"/>
    <property type="match status" value="1"/>
</dbReference>
<evidence type="ECO:0000256" key="8">
    <source>
        <dbReference type="SAM" id="MobiDB-lite"/>
    </source>
</evidence>
<feature type="compositionally biased region" description="Low complexity" evidence="8">
    <location>
        <begin position="10"/>
        <end position="31"/>
    </location>
</feature>
<evidence type="ECO:0000256" key="3">
    <source>
        <dbReference type="ARBA" id="ARBA00005037"/>
    </source>
</evidence>
<dbReference type="Gene3D" id="2.30.110.10">
    <property type="entry name" value="Electron Transport, Fmn-binding Protein, Chain A"/>
    <property type="match status" value="1"/>
</dbReference>
<evidence type="ECO:0000313" key="11">
    <source>
        <dbReference type="EnsemblPlants" id="AET4Gv20829500.15"/>
    </source>
</evidence>
<comment type="pathway">
    <text evidence="3">Cofactor metabolism; pyridoxal 5'-phosphate salvage; pyridoxal 5'-phosphate from pyridoxine 5'-phosphate: step 1/1.</text>
</comment>
<name>A0A453J807_AEGTS</name>
<evidence type="ECO:0000256" key="6">
    <source>
        <dbReference type="ARBA" id="ARBA00022643"/>
    </source>
</evidence>
<keyword evidence="7" id="KW-0560">Oxidoreductase</keyword>
<feature type="region of interest" description="Disordered" evidence="8">
    <location>
        <begin position="1"/>
        <end position="46"/>
    </location>
</feature>